<dbReference type="InterPro" id="IPR013249">
    <property type="entry name" value="RNA_pol_sigma70_r4_t2"/>
</dbReference>
<keyword evidence="9" id="KW-1185">Reference proteome</keyword>
<dbReference type="InterPro" id="IPR013325">
    <property type="entry name" value="RNA_pol_sigma_r2"/>
</dbReference>
<dbReference type="InterPro" id="IPR014284">
    <property type="entry name" value="RNA_pol_sigma-70_dom"/>
</dbReference>
<dbReference type="GO" id="GO:0003677">
    <property type="term" value="F:DNA binding"/>
    <property type="evidence" value="ECO:0007669"/>
    <property type="project" value="UniProtKB-KW"/>
</dbReference>
<gene>
    <name evidence="8" type="ORF">SAMN04488554_2547</name>
</gene>
<evidence type="ECO:0000259" key="6">
    <source>
        <dbReference type="Pfam" id="PF04542"/>
    </source>
</evidence>
<dbReference type="Pfam" id="PF08281">
    <property type="entry name" value="Sigma70_r4_2"/>
    <property type="match status" value="1"/>
</dbReference>
<dbReference type="InterPro" id="IPR007627">
    <property type="entry name" value="RNA_pol_sigma70_r2"/>
</dbReference>
<dbReference type="EMBL" id="FNTX01000002">
    <property type="protein sequence ID" value="SEE70485.1"/>
    <property type="molecule type" value="Genomic_DNA"/>
</dbReference>
<evidence type="ECO:0000313" key="8">
    <source>
        <dbReference type="EMBL" id="SEE70485.1"/>
    </source>
</evidence>
<proteinExistence type="inferred from homology"/>
<dbReference type="PANTHER" id="PTHR43133">
    <property type="entry name" value="RNA POLYMERASE ECF-TYPE SIGMA FACTO"/>
    <property type="match status" value="1"/>
</dbReference>
<dbReference type="PANTHER" id="PTHR43133:SF50">
    <property type="entry name" value="ECF RNA POLYMERASE SIGMA FACTOR SIGM"/>
    <property type="match status" value="1"/>
</dbReference>
<name>A0A1H5L086_9MICO</name>
<evidence type="ECO:0000256" key="5">
    <source>
        <dbReference type="ARBA" id="ARBA00023163"/>
    </source>
</evidence>
<dbReference type="GO" id="GO:0016987">
    <property type="term" value="F:sigma factor activity"/>
    <property type="evidence" value="ECO:0007669"/>
    <property type="project" value="UniProtKB-KW"/>
</dbReference>
<dbReference type="Pfam" id="PF04542">
    <property type="entry name" value="Sigma70_r2"/>
    <property type="match status" value="1"/>
</dbReference>
<dbReference type="InterPro" id="IPR036388">
    <property type="entry name" value="WH-like_DNA-bd_sf"/>
</dbReference>
<comment type="similarity">
    <text evidence="1">Belongs to the sigma-70 factor family. ECF subfamily.</text>
</comment>
<sequence>MGLGCDSLMGVAEDSLDDGRSTAEAGFSAFVESAGPSLLRAAWLLTLDSHDAQELAQEALARTYAQWGRIWRDGEDPYPYARRILTNLRTDRWRRRQTRLEAERRWGQRAHRPGPSPEVSAVDADQARRLLSALSPFQRRVLVLRHLEDLSVETTARILGSTKAAVKMAASRGLAQLRSSDQEEAT</sequence>
<dbReference type="InterPro" id="IPR039425">
    <property type="entry name" value="RNA_pol_sigma-70-like"/>
</dbReference>
<keyword evidence="5" id="KW-0804">Transcription</keyword>
<dbReference type="STRING" id="648782.SAMN04488554_2547"/>
<accession>A0A1H5L086</accession>
<dbReference type="Gene3D" id="1.10.1740.10">
    <property type="match status" value="1"/>
</dbReference>
<organism evidence="8 9">
    <name type="scientific">Ruania alba</name>
    <dbReference type="NCBI Taxonomy" id="648782"/>
    <lineage>
        <taxon>Bacteria</taxon>
        <taxon>Bacillati</taxon>
        <taxon>Actinomycetota</taxon>
        <taxon>Actinomycetes</taxon>
        <taxon>Micrococcales</taxon>
        <taxon>Ruaniaceae</taxon>
        <taxon>Ruania</taxon>
    </lineage>
</organism>
<evidence type="ECO:0000259" key="7">
    <source>
        <dbReference type="Pfam" id="PF08281"/>
    </source>
</evidence>
<keyword evidence="4" id="KW-0238">DNA-binding</keyword>
<protein>
    <submittedName>
        <fullName evidence="8">RNA polymerase sigma-70 factor, sigma-E family</fullName>
    </submittedName>
</protein>
<evidence type="ECO:0000256" key="4">
    <source>
        <dbReference type="ARBA" id="ARBA00023125"/>
    </source>
</evidence>
<dbReference type="GO" id="GO:0006352">
    <property type="term" value="P:DNA-templated transcription initiation"/>
    <property type="evidence" value="ECO:0007669"/>
    <property type="project" value="InterPro"/>
</dbReference>
<feature type="domain" description="RNA polymerase sigma factor 70 region 4 type 2" evidence="7">
    <location>
        <begin position="126"/>
        <end position="177"/>
    </location>
</feature>
<dbReference type="InterPro" id="IPR013324">
    <property type="entry name" value="RNA_pol_sigma_r3/r4-like"/>
</dbReference>
<reference evidence="9" key="1">
    <citation type="submission" date="2016-10" db="EMBL/GenBank/DDBJ databases">
        <authorList>
            <person name="Varghese N."/>
            <person name="Submissions S."/>
        </authorList>
    </citation>
    <scope>NUCLEOTIDE SEQUENCE [LARGE SCALE GENOMIC DNA]</scope>
    <source>
        <strain evidence="9">DSM 21368</strain>
    </source>
</reference>
<dbReference type="NCBIfam" id="TIGR02937">
    <property type="entry name" value="sigma70-ECF"/>
    <property type="match status" value="1"/>
</dbReference>
<dbReference type="SUPFAM" id="SSF88946">
    <property type="entry name" value="Sigma2 domain of RNA polymerase sigma factors"/>
    <property type="match status" value="1"/>
</dbReference>
<keyword evidence="2" id="KW-0805">Transcription regulation</keyword>
<dbReference type="CDD" id="cd06171">
    <property type="entry name" value="Sigma70_r4"/>
    <property type="match status" value="1"/>
</dbReference>
<dbReference type="AlphaFoldDB" id="A0A1H5L086"/>
<dbReference type="Gene3D" id="1.10.10.10">
    <property type="entry name" value="Winged helix-like DNA-binding domain superfamily/Winged helix DNA-binding domain"/>
    <property type="match status" value="1"/>
</dbReference>
<dbReference type="SUPFAM" id="SSF88659">
    <property type="entry name" value="Sigma3 and sigma4 domains of RNA polymerase sigma factors"/>
    <property type="match status" value="1"/>
</dbReference>
<feature type="domain" description="RNA polymerase sigma-70 region 2" evidence="6">
    <location>
        <begin position="31"/>
        <end position="97"/>
    </location>
</feature>
<evidence type="ECO:0000256" key="1">
    <source>
        <dbReference type="ARBA" id="ARBA00010641"/>
    </source>
</evidence>
<dbReference type="Proteomes" id="UP000199220">
    <property type="component" value="Unassembled WGS sequence"/>
</dbReference>
<keyword evidence="3" id="KW-0731">Sigma factor</keyword>
<evidence type="ECO:0000256" key="3">
    <source>
        <dbReference type="ARBA" id="ARBA00023082"/>
    </source>
</evidence>
<evidence type="ECO:0000313" key="9">
    <source>
        <dbReference type="Proteomes" id="UP000199220"/>
    </source>
</evidence>
<evidence type="ECO:0000256" key="2">
    <source>
        <dbReference type="ARBA" id="ARBA00023015"/>
    </source>
</evidence>